<proteinExistence type="predicted"/>
<organism evidence="1 2">
    <name type="scientific">Penicillium canariense</name>
    <dbReference type="NCBI Taxonomy" id="189055"/>
    <lineage>
        <taxon>Eukaryota</taxon>
        <taxon>Fungi</taxon>
        <taxon>Dikarya</taxon>
        <taxon>Ascomycota</taxon>
        <taxon>Pezizomycotina</taxon>
        <taxon>Eurotiomycetes</taxon>
        <taxon>Eurotiomycetidae</taxon>
        <taxon>Eurotiales</taxon>
        <taxon>Aspergillaceae</taxon>
        <taxon>Penicillium</taxon>
    </lineage>
</organism>
<sequence>MGFFDNDSEEYRHHEVMTNRPHEAKWSHELIGGAAAYEAMKAYEDHEARNGTHARTLYSPDTYADQATDIFLDTGQIDNHAKAKEVVAGLIGAFVDREVETKGLDFVDREKAKRHARERAEHQMEQSGRW</sequence>
<dbReference type="AlphaFoldDB" id="A0A9W9HPD9"/>
<name>A0A9W9HPD9_9EURO</name>
<dbReference type="GeneID" id="81431841"/>
<dbReference type="OrthoDB" id="9895617at2759"/>
<evidence type="ECO:0000313" key="1">
    <source>
        <dbReference type="EMBL" id="KAJ5151289.1"/>
    </source>
</evidence>
<dbReference type="EMBL" id="JAPQKN010000008">
    <property type="protein sequence ID" value="KAJ5151289.1"/>
    <property type="molecule type" value="Genomic_DNA"/>
</dbReference>
<dbReference type="Pfam" id="PF12585">
    <property type="entry name" value="DUF3759"/>
    <property type="match status" value="2"/>
</dbReference>
<gene>
    <name evidence="1" type="ORF">N7482_010541</name>
</gene>
<keyword evidence="2" id="KW-1185">Reference proteome</keyword>
<reference evidence="1" key="1">
    <citation type="submission" date="2022-11" db="EMBL/GenBank/DDBJ databases">
        <authorList>
            <person name="Petersen C."/>
        </authorList>
    </citation>
    <scope>NUCLEOTIDE SEQUENCE</scope>
    <source>
        <strain evidence="1">IBT 26290</strain>
    </source>
</reference>
<dbReference type="RefSeq" id="XP_056538622.1">
    <property type="nucleotide sequence ID" value="XM_056692665.1"/>
</dbReference>
<dbReference type="PANTHER" id="PTHR37450:SF1">
    <property type="entry name" value="CIPC PROTEIN"/>
    <property type="match status" value="1"/>
</dbReference>
<protein>
    <submittedName>
        <fullName evidence="1">Uncharacterized protein</fullName>
    </submittedName>
</protein>
<evidence type="ECO:0000313" key="2">
    <source>
        <dbReference type="Proteomes" id="UP001149163"/>
    </source>
</evidence>
<accession>A0A9W9HPD9</accession>
<reference evidence="1" key="2">
    <citation type="journal article" date="2023" name="IMA Fungus">
        <title>Comparative genomic study of the Penicillium genus elucidates a diverse pangenome and 15 lateral gene transfer events.</title>
        <authorList>
            <person name="Petersen C."/>
            <person name="Sorensen T."/>
            <person name="Nielsen M.R."/>
            <person name="Sondergaard T.E."/>
            <person name="Sorensen J.L."/>
            <person name="Fitzpatrick D.A."/>
            <person name="Frisvad J.C."/>
            <person name="Nielsen K.L."/>
        </authorList>
    </citation>
    <scope>NUCLEOTIDE SEQUENCE</scope>
    <source>
        <strain evidence="1">IBT 26290</strain>
    </source>
</reference>
<dbReference type="InterPro" id="IPR022234">
    <property type="entry name" value="DUF3759"/>
</dbReference>
<dbReference type="Proteomes" id="UP001149163">
    <property type="component" value="Unassembled WGS sequence"/>
</dbReference>
<dbReference type="PANTHER" id="PTHR37450">
    <property type="entry name" value="CIPC PROTEIN"/>
    <property type="match status" value="1"/>
</dbReference>
<comment type="caution">
    <text evidence="1">The sequence shown here is derived from an EMBL/GenBank/DDBJ whole genome shotgun (WGS) entry which is preliminary data.</text>
</comment>